<dbReference type="KEGG" id="dsc:ABOD76_20710"/>
<dbReference type="PROSITE" id="PS51898">
    <property type="entry name" value="TYR_RECOMBINASE"/>
    <property type="match status" value="1"/>
</dbReference>
<evidence type="ECO:0000313" key="6">
    <source>
        <dbReference type="EMBL" id="XBV87473.1"/>
    </source>
</evidence>
<sequence>MTIVDSGHRRRIVGPVVTTKQEAEAGLLQARAARERGTLSPPTVITFGEWIDHWRDQHAPTVATSTAGVVRDYLSIYVDEPIRRVRLQAVTVQVLRQLDARLVSRGLAVSTRSKIMGLVRAALRLAVEDGLILSTPGDLVKVKQTAIDLMRVDKKRALTPEEVRRLFAAADGHWLEVMVTILFALGLRRGEALGLRWSDINWKSGTVRIEQQLRMSAGQAELAPLKTKSSRRTLGMDSFLRAALIRQQERQAEWKAACGVLWTDSGLVITTETGHWVDPRVPNRVFGLLAREAGIKRLSTHSGRHTNISGQIAAGVPIAVVAARAGHRDGTVTAKAYITVMQDQIRAGGFDLGGYLGHQLDQDPK</sequence>
<keyword evidence="6" id="KW-0614">Plasmid</keyword>
<dbReference type="InterPro" id="IPR050090">
    <property type="entry name" value="Tyrosine_recombinase_XerCD"/>
</dbReference>
<protein>
    <submittedName>
        <fullName evidence="6">Site-specific integrase</fullName>
    </submittedName>
</protein>
<dbReference type="InterPro" id="IPR002104">
    <property type="entry name" value="Integrase_catalytic"/>
</dbReference>
<evidence type="ECO:0000256" key="3">
    <source>
        <dbReference type="PROSITE-ProRule" id="PRU01248"/>
    </source>
</evidence>
<dbReference type="Gene3D" id="1.10.150.130">
    <property type="match status" value="1"/>
</dbReference>
<evidence type="ECO:0000259" key="5">
    <source>
        <dbReference type="PROSITE" id="PS51900"/>
    </source>
</evidence>
<dbReference type="CDD" id="cd01189">
    <property type="entry name" value="INT_ICEBs1_C_like"/>
    <property type="match status" value="1"/>
</dbReference>
<dbReference type="EMBL" id="CP158300">
    <property type="protein sequence ID" value="XBV87473.1"/>
    <property type="molecule type" value="Genomic_DNA"/>
</dbReference>
<dbReference type="RefSeq" id="WP_350245622.1">
    <property type="nucleotide sequence ID" value="NZ_CP158300.1"/>
</dbReference>
<feature type="domain" description="Core-binding (CB)" evidence="5">
    <location>
        <begin position="45"/>
        <end position="127"/>
    </location>
</feature>
<dbReference type="InterPro" id="IPR011010">
    <property type="entry name" value="DNA_brk_join_enz"/>
</dbReference>
<keyword evidence="1 3" id="KW-0238">DNA-binding</keyword>
<dbReference type="PANTHER" id="PTHR30349">
    <property type="entry name" value="PHAGE INTEGRASE-RELATED"/>
    <property type="match status" value="1"/>
</dbReference>
<dbReference type="InterPro" id="IPR013762">
    <property type="entry name" value="Integrase-like_cat_sf"/>
</dbReference>
<keyword evidence="2" id="KW-0233">DNA recombination</keyword>
<evidence type="ECO:0000256" key="2">
    <source>
        <dbReference type="ARBA" id="ARBA00023172"/>
    </source>
</evidence>
<dbReference type="Gene3D" id="1.10.443.10">
    <property type="entry name" value="Intergrase catalytic core"/>
    <property type="match status" value="1"/>
</dbReference>
<dbReference type="GO" id="GO:0006310">
    <property type="term" value="P:DNA recombination"/>
    <property type="evidence" value="ECO:0007669"/>
    <property type="project" value="UniProtKB-KW"/>
</dbReference>
<name>A0AAU7UFU5_9DEIO</name>
<dbReference type="GO" id="GO:0015074">
    <property type="term" value="P:DNA integration"/>
    <property type="evidence" value="ECO:0007669"/>
    <property type="project" value="InterPro"/>
</dbReference>
<gene>
    <name evidence="6" type="ORF">ABOD76_20710</name>
</gene>
<dbReference type="GO" id="GO:0003677">
    <property type="term" value="F:DNA binding"/>
    <property type="evidence" value="ECO:0007669"/>
    <property type="project" value="UniProtKB-UniRule"/>
</dbReference>
<dbReference type="InterPro" id="IPR010998">
    <property type="entry name" value="Integrase_recombinase_N"/>
</dbReference>
<reference evidence="6" key="1">
    <citation type="submission" date="2024-06" db="EMBL/GenBank/DDBJ databases">
        <title>Draft Genome Sequence of Deinococcus sonorensis Type Strain KR-87, a Biofilm Producing Representative of the Genus Deinococcus.</title>
        <authorList>
            <person name="Boren L.S."/>
            <person name="Grosso R.A."/>
            <person name="Hugenberg-Cox A.N."/>
            <person name="Hill J.T.E."/>
            <person name="Albert C.M."/>
            <person name="Tuohy J.M."/>
        </authorList>
    </citation>
    <scope>NUCLEOTIDE SEQUENCE</scope>
    <source>
        <strain evidence="6">KR-87</strain>
        <plasmid evidence="6">pDson02</plasmid>
    </source>
</reference>
<geneLocation type="plasmid" evidence="6">
    <name>pDson02</name>
</geneLocation>
<dbReference type="InterPro" id="IPR044068">
    <property type="entry name" value="CB"/>
</dbReference>
<dbReference type="SUPFAM" id="SSF56349">
    <property type="entry name" value="DNA breaking-rejoining enzymes"/>
    <property type="match status" value="1"/>
</dbReference>
<dbReference type="Pfam" id="PF00589">
    <property type="entry name" value="Phage_integrase"/>
    <property type="match status" value="1"/>
</dbReference>
<organism evidence="6">
    <name type="scientific">Deinococcus sonorensis KR-87</name>
    <dbReference type="NCBI Taxonomy" id="694439"/>
    <lineage>
        <taxon>Bacteria</taxon>
        <taxon>Thermotogati</taxon>
        <taxon>Deinococcota</taxon>
        <taxon>Deinococci</taxon>
        <taxon>Deinococcales</taxon>
        <taxon>Deinococcaceae</taxon>
        <taxon>Deinococcus</taxon>
    </lineage>
</organism>
<feature type="domain" description="Tyr recombinase" evidence="4">
    <location>
        <begin position="153"/>
        <end position="350"/>
    </location>
</feature>
<accession>A0AAU7UFU5</accession>
<dbReference type="AlphaFoldDB" id="A0AAU7UFU5"/>
<proteinExistence type="predicted"/>
<dbReference type="PROSITE" id="PS51900">
    <property type="entry name" value="CB"/>
    <property type="match status" value="1"/>
</dbReference>
<evidence type="ECO:0000259" key="4">
    <source>
        <dbReference type="PROSITE" id="PS51898"/>
    </source>
</evidence>
<evidence type="ECO:0000256" key="1">
    <source>
        <dbReference type="ARBA" id="ARBA00023125"/>
    </source>
</evidence>